<evidence type="ECO:0000256" key="2">
    <source>
        <dbReference type="ARBA" id="ARBA00008900"/>
    </source>
</evidence>
<reference evidence="10 11" key="1">
    <citation type="submission" date="2019-02" db="EMBL/GenBank/DDBJ databases">
        <title>Genomic Encyclopedia of Type Strains, Phase IV (KMG-IV): sequencing the most valuable type-strain genomes for metagenomic binning, comparative biology and taxonomic classification.</title>
        <authorList>
            <person name="Goeker M."/>
        </authorList>
    </citation>
    <scope>NUCLEOTIDE SEQUENCE [LARGE SCALE GENOMIC DNA]</scope>
    <source>
        <strain evidence="10 11">DSM 19570</strain>
    </source>
</reference>
<feature type="binding site" evidence="9">
    <location>
        <position position="33"/>
    </location>
    <ligand>
        <name>Zn(2+)</name>
        <dbReference type="ChEBI" id="CHEBI:29105"/>
    </ligand>
</feature>
<dbReference type="Gene3D" id="3.30.479.10">
    <property type="entry name" value="6-pyruvoyl tetrahydropterin synthase/QueD"/>
    <property type="match status" value="1"/>
</dbReference>
<dbReference type="UniPathway" id="UPA00391"/>
<dbReference type="InterPro" id="IPR038418">
    <property type="entry name" value="6-PTP_synth/QueD_sf"/>
</dbReference>
<keyword evidence="6 8" id="KW-0456">Lyase</keyword>
<gene>
    <name evidence="10" type="ORF">EV670_2775</name>
</gene>
<dbReference type="OrthoDB" id="9804698at2"/>
<keyword evidence="11" id="KW-1185">Reference proteome</keyword>
<dbReference type="GO" id="GO:0046872">
    <property type="term" value="F:metal ion binding"/>
    <property type="evidence" value="ECO:0007669"/>
    <property type="project" value="UniProtKB-KW"/>
</dbReference>
<protein>
    <recommendedName>
        <fullName evidence="3 8">6-carboxy-5,6,7,8-tetrahydropterin synthase</fullName>
        <ecNumber evidence="8">4.-.-.-</ecNumber>
    </recommendedName>
</protein>
<accession>A0A4Q7VGB0</accession>
<proteinExistence type="inferred from homology"/>
<dbReference type="Pfam" id="PF01242">
    <property type="entry name" value="PTPS"/>
    <property type="match status" value="1"/>
</dbReference>
<sequence length="133" mass="14668">MFELSQSFYFEAAHTLRRNVDDATEAAGSRRIHGHTYQAEVTVCGQRDPATGMVLDLALLRAVVARVRTTLDHHFLDEIEGLGVPTLENLCLYIHRSLAAAVPGVTQVSVWRESSGDRCTYRPDRSSTAGGPR</sequence>
<evidence type="ECO:0000256" key="7">
    <source>
        <dbReference type="ARBA" id="ARBA00048807"/>
    </source>
</evidence>
<name>A0A4Q7VGB0_9BURK</name>
<keyword evidence="5 8" id="KW-0862">Zinc</keyword>
<feature type="binding site" evidence="9">
    <location>
        <position position="35"/>
    </location>
    <ligand>
        <name>Zn(2+)</name>
        <dbReference type="ChEBI" id="CHEBI:29105"/>
    </ligand>
</feature>
<evidence type="ECO:0000256" key="8">
    <source>
        <dbReference type="PIRNR" id="PIRNR006113"/>
    </source>
</evidence>
<evidence type="ECO:0000256" key="3">
    <source>
        <dbReference type="ARBA" id="ARBA00018141"/>
    </source>
</evidence>
<dbReference type="EC" id="4.-.-.-" evidence="8"/>
<dbReference type="Proteomes" id="UP000293671">
    <property type="component" value="Unassembled WGS sequence"/>
</dbReference>
<comment type="cofactor">
    <cofactor evidence="8 9">
        <name>Zn(2+)</name>
        <dbReference type="ChEBI" id="CHEBI:29105"/>
    </cofactor>
    <text evidence="8 9">Binds 1 zinc ion per subunit.</text>
</comment>
<organism evidence="10 11">
    <name type="scientific">Rivibacter subsaxonicus</name>
    <dbReference type="NCBI Taxonomy" id="457575"/>
    <lineage>
        <taxon>Bacteria</taxon>
        <taxon>Pseudomonadati</taxon>
        <taxon>Pseudomonadota</taxon>
        <taxon>Betaproteobacteria</taxon>
        <taxon>Burkholderiales</taxon>
        <taxon>Rivibacter</taxon>
    </lineage>
</organism>
<evidence type="ECO:0000256" key="4">
    <source>
        <dbReference type="ARBA" id="ARBA00022723"/>
    </source>
</evidence>
<dbReference type="PIRSF" id="PIRSF006113">
    <property type="entry name" value="PTP_synth"/>
    <property type="match status" value="1"/>
</dbReference>
<dbReference type="RefSeq" id="WP_130433106.1">
    <property type="nucleotide sequence ID" value="NZ_SHKP01000007.1"/>
</dbReference>
<dbReference type="GO" id="GO:0008616">
    <property type="term" value="P:tRNA queuosine(34) biosynthetic process"/>
    <property type="evidence" value="ECO:0007669"/>
    <property type="project" value="UniProtKB-KW"/>
</dbReference>
<comment type="catalytic activity">
    <reaction evidence="7 8">
        <text>7,8-dihydroneopterin 3'-triphosphate + H2O = 6-carboxy-5,6,7,8-tetrahydropterin + triphosphate + acetaldehyde + 2 H(+)</text>
        <dbReference type="Rhea" id="RHEA:27966"/>
        <dbReference type="ChEBI" id="CHEBI:15343"/>
        <dbReference type="ChEBI" id="CHEBI:15377"/>
        <dbReference type="ChEBI" id="CHEBI:15378"/>
        <dbReference type="ChEBI" id="CHEBI:18036"/>
        <dbReference type="ChEBI" id="CHEBI:58462"/>
        <dbReference type="ChEBI" id="CHEBI:61032"/>
        <dbReference type="EC" id="4.1.2.50"/>
    </reaction>
</comment>
<dbReference type="PANTHER" id="PTHR12589">
    <property type="entry name" value="PYRUVOYL TETRAHYDROBIOPTERIN SYNTHASE"/>
    <property type="match status" value="1"/>
</dbReference>
<dbReference type="GO" id="GO:0070497">
    <property type="term" value="F:6-carboxytetrahydropterin synthase activity"/>
    <property type="evidence" value="ECO:0007669"/>
    <property type="project" value="UniProtKB-EC"/>
</dbReference>
<evidence type="ECO:0000313" key="10">
    <source>
        <dbReference type="EMBL" id="RZT95028.1"/>
    </source>
</evidence>
<dbReference type="EMBL" id="SHKP01000007">
    <property type="protein sequence ID" value="RZT95028.1"/>
    <property type="molecule type" value="Genomic_DNA"/>
</dbReference>
<evidence type="ECO:0000256" key="9">
    <source>
        <dbReference type="PIRSR" id="PIRSR006113-2"/>
    </source>
</evidence>
<keyword evidence="8" id="KW-0671">Queuosine biosynthesis</keyword>
<evidence type="ECO:0000313" key="11">
    <source>
        <dbReference type="Proteomes" id="UP000293671"/>
    </source>
</evidence>
<dbReference type="InterPro" id="IPR007115">
    <property type="entry name" value="6-PTP_synth/QueD"/>
</dbReference>
<keyword evidence="4 8" id="KW-0479">Metal-binding</keyword>
<dbReference type="AlphaFoldDB" id="A0A4Q7VGB0"/>
<feature type="binding site" evidence="9">
    <location>
        <position position="14"/>
    </location>
    <ligand>
        <name>Zn(2+)</name>
        <dbReference type="ChEBI" id="CHEBI:29105"/>
    </ligand>
</feature>
<evidence type="ECO:0000256" key="5">
    <source>
        <dbReference type="ARBA" id="ARBA00022833"/>
    </source>
</evidence>
<comment type="caution">
    <text evidence="10">The sequence shown here is derived from an EMBL/GenBank/DDBJ whole genome shotgun (WGS) entry which is preliminary data.</text>
</comment>
<comment type="similarity">
    <text evidence="2 8">Belongs to the PTPS family. QueD subfamily.</text>
</comment>
<evidence type="ECO:0000256" key="1">
    <source>
        <dbReference type="ARBA" id="ARBA00005061"/>
    </source>
</evidence>
<dbReference type="PANTHER" id="PTHR12589:SF7">
    <property type="entry name" value="6-PYRUVOYL TETRAHYDROBIOPTERIN SYNTHASE"/>
    <property type="match status" value="1"/>
</dbReference>
<evidence type="ECO:0000256" key="6">
    <source>
        <dbReference type="ARBA" id="ARBA00023239"/>
    </source>
</evidence>
<dbReference type="SUPFAM" id="SSF55620">
    <property type="entry name" value="Tetrahydrobiopterin biosynthesis enzymes-like"/>
    <property type="match status" value="1"/>
</dbReference>
<comment type="pathway">
    <text evidence="1 8">Purine metabolism; 7-cyano-7-deazaguanine biosynthesis.</text>
</comment>